<evidence type="ECO:0000259" key="5">
    <source>
        <dbReference type="PROSITE" id="PS51085"/>
    </source>
</evidence>
<keyword evidence="4" id="KW-0411">Iron-sulfur</keyword>
<accession>A0AAD5XJM7</accession>
<proteinExistence type="predicted"/>
<keyword evidence="1" id="KW-0001">2Fe-2S</keyword>
<sequence length="534" mass="58187">MLLESTRIAISATRVIYSAISIGEINLHSRILRCNIRAVPFSSECCTPINQKTNQAEKQTQSQLRPIELSKFNYIQHLLVLSPAHSIQSEWPKKIEADPYISKLNEATAILSNLKITASTTISSSPPPSPSAIAPLQFQSQSESARDILVFPDMLHFKNVCPQSFDVLVKHLVESRLGVFNASTASSDIAVDTCTGTHHLLVCTHASRDVRCGALGYRLISALADVLGPRKDVVVHESSHVGGHAWAANLIAYPRGDWYGNLAQSGETAVPDARALVDAVDTGVVFWEKWRGRIGLDEAVMKRMVAAKKELDKDAKEAGSCCSGDISAEPASGRKTDHVGVAEKKQQTIKVTYVLQNGQRIVVDAELSEFTPADPENPYFPSTAADTRVPITATTANTPLTITPNIHEKEVSALLSKEADEIELTFVLGNGPKAERRLVRPKIGQSLLDVAKDANIPTIEGVCGGNMECATCHVIVHDNHFTRLPPPSEGEEDMLEYAIGRKDCSRLACQLKVSKEMDGMEFRIHIPASGEIFV</sequence>
<evidence type="ECO:0000313" key="6">
    <source>
        <dbReference type="EMBL" id="KAJ3136372.1"/>
    </source>
</evidence>
<dbReference type="InterPro" id="IPR012675">
    <property type="entry name" value="Beta-grasp_dom_sf"/>
</dbReference>
<reference evidence="6" key="1">
    <citation type="submission" date="2020-05" db="EMBL/GenBank/DDBJ databases">
        <title>Phylogenomic resolution of chytrid fungi.</title>
        <authorList>
            <person name="Stajich J.E."/>
            <person name="Amses K."/>
            <person name="Simmons R."/>
            <person name="Seto K."/>
            <person name="Myers J."/>
            <person name="Bonds A."/>
            <person name="Quandt C.A."/>
            <person name="Barry K."/>
            <person name="Liu P."/>
            <person name="Grigoriev I."/>
            <person name="Longcore J.E."/>
            <person name="James T.Y."/>
        </authorList>
    </citation>
    <scope>NUCLEOTIDE SEQUENCE</scope>
    <source>
        <strain evidence="6">JEL0513</strain>
    </source>
</reference>
<gene>
    <name evidence="6" type="ORF">HK100_001749</name>
</gene>
<evidence type="ECO:0000256" key="3">
    <source>
        <dbReference type="ARBA" id="ARBA00023004"/>
    </source>
</evidence>
<evidence type="ECO:0000256" key="2">
    <source>
        <dbReference type="ARBA" id="ARBA00022723"/>
    </source>
</evidence>
<dbReference type="CDD" id="cd00207">
    <property type="entry name" value="fer2"/>
    <property type="match status" value="1"/>
</dbReference>
<dbReference type="PRINTS" id="PR00355">
    <property type="entry name" value="ADRENODOXIN"/>
</dbReference>
<dbReference type="CDD" id="cd03062">
    <property type="entry name" value="TRX_Fd_Sucrase"/>
    <property type="match status" value="1"/>
</dbReference>
<dbReference type="SUPFAM" id="SSF54292">
    <property type="entry name" value="2Fe-2S ferredoxin-like"/>
    <property type="match status" value="1"/>
</dbReference>
<dbReference type="InterPro" id="IPR009737">
    <property type="entry name" value="Aim32/Apd1-like"/>
</dbReference>
<keyword evidence="3" id="KW-0408">Iron</keyword>
<evidence type="ECO:0000256" key="1">
    <source>
        <dbReference type="ARBA" id="ARBA00022714"/>
    </source>
</evidence>
<dbReference type="EMBL" id="JADGJH010000139">
    <property type="protein sequence ID" value="KAJ3136372.1"/>
    <property type="molecule type" value="Genomic_DNA"/>
</dbReference>
<dbReference type="PANTHER" id="PTHR23426">
    <property type="entry name" value="FERREDOXIN/ADRENODOXIN"/>
    <property type="match status" value="1"/>
</dbReference>
<dbReference type="Pfam" id="PF00111">
    <property type="entry name" value="Fer2"/>
    <property type="match status" value="1"/>
</dbReference>
<organism evidence="6 7">
    <name type="scientific">Physocladia obscura</name>
    <dbReference type="NCBI Taxonomy" id="109957"/>
    <lineage>
        <taxon>Eukaryota</taxon>
        <taxon>Fungi</taxon>
        <taxon>Fungi incertae sedis</taxon>
        <taxon>Chytridiomycota</taxon>
        <taxon>Chytridiomycota incertae sedis</taxon>
        <taxon>Chytridiomycetes</taxon>
        <taxon>Chytridiales</taxon>
        <taxon>Chytriomycetaceae</taxon>
        <taxon>Physocladia</taxon>
    </lineage>
</organism>
<dbReference type="SUPFAM" id="SSF52833">
    <property type="entry name" value="Thioredoxin-like"/>
    <property type="match status" value="1"/>
</dbReference>
<protein>
    <recommendedName>
        <fullName evidence="5">2Fe-2S ferredoxin-type domain-containing protein</fullName>
    </recommendedName>
</protein>
<dbReference type="GO" id="GO:0046872">
    <property type="term" value="F:metal ion binding"/>
    <property type="evidence" value="ECO:0007669"/>
    <property type="project" value="UniProtKB-KW"/>
</dbReference>
<dbReference type="GO" id="GO:0009055">
    <property type="term" value="F:electron transfer activity"/>
    <property type="evidence" value="ECO:0007669"/>
    <property type="project" value="TreeGrafter"/>
</dbReference>
<dbReference type="GO" id="GO:0005739">
    <property type="term" value="C:mitochondrion"/>
    <property type="evidence" value="ECO:0007669"/>
    <property type="project" value="TreeGrafter"/>
</dbReference>
<dbReference type="InterPro" id="IPR036249">
    <property type="entry name" value="Thioredoxin-like_sf"/>
</dbReference>
<dbReference type="InterPro" id="IPR001041">
    <property type="entry name" value="2Fe-2S_ferredoxin-type"/>
</dbReference>
<dbReference type="AlphaFoldDB" id="A0AAD5XJM7"/>
<dbReference type="Proteomes" id="UP001211907">
    <property type="component" value="Unassembled WGS sequence"/>
</dbReference>
<dbReference type="Gene3D" id="3.10.20.30">
    <property type="match status" value="1"/>
</dbReference>
<keyword evidence="7" id="KW-1185">Reference proteome</keyword>
<dbReference type="PROSITE" id="PS51085">
    <property type="entry name" value="2FE2S_FER_2"/>
    <property type="match status" value="1"/>
</dbReference>
<keyword evidence="2" id="KW-0479">Metal-binding</keyword>
<dbReference type="GO" id="GO:0140647">
    <property type="term" value="P:P450-containing electron transport chain"/>
    <property type="evidence" value="ECO:0007669"/>
    <property type="project" value="InterPro"/>
</dbReference>
<dbReference type="GO" id="GO:0051537">
    <property type="term" value="F:2 iron, 2 sulfur cluster binding"/>
    <property type="evidence" value="ECO:0007669"/>
    <property type="project" value="UniProtKB-KW"/>
</dbReference>
<comment type="caution">
    <text evidence="6">The sequence shown here is derived from an EMBL/GenBank/DDBJ whole genome shotgun (WGS) entry which is preliminary data.</text>
</comment>
<feature type="domain" description="2Fe-2S ferredoxin-type" evidence="5">
    <location>
        <begin position="422"/>
        <end position="528"/>
    </location>
</feature>
<evidence type="ECO:0000256" key="4">
    <source>
        <dbReference type="ARBA" id="ARBA00023014"/>
    </source>
</evidence>
<dbReference type="Gene3D" id="3.40.30.10">
    <property type="entry name" value="Glutaredoxin"/>
    <property type="match status" value="1"/>
</dbReference>
<evidence type="ECO:0000313" key="7">
    <source>
        <dbReference type="Proteomes" id="UP001211907"/>
    </source>
</evidence>
<dbReference type="PANTHER" id="PTHR23426:SF67">
    <property type="entry name" value="2FE-2S FERREDOXIN-TYPE DOMAIN-CONTAINING PROTEIN"/>
    <property type="match status" value="1"/>
</dbReference>
<dbReference type="Pfam" id="PF06999">
    <property type="entry name" value="Suc_Fer-like"/>
    <property type="match status" value="1"/>
</dbReference>
<name>A0AAD5XJM7_9FUNG</name>
<dbReference type="InterPro" id="IPR001055">
    <property type="entry name" value="Adrenodoxin-like"/>
</dbReference>
<dbReference type="InterPro" id="IPR036010">
    <property type="entry name" value="2Fe-2S_ferredoxin-like_sf"/>
</dbReference>